<dbReference type="EMBL" id="BARU01017315">
    <property type="protein sequence ID" value="GAH58921.1"/>
    <property type="molecule type" value="Genomic_DNA"/>
</dbReference>
<dbReference type="AlphaFoldDB" id="X1GLY6"/>
<protein>
    <submittedName>
        <fullName evidence="1">Uncharacterized protein</fullName>
    </submittedName>
</protein>
<sequence>MGAEDYGITPPLGNRVRLLSVDVWLQSVAPGGFIEAFMKIQAGTGTRLSADIVNMEWASVMDDTMLFKMGMILFCCEQHYRFDMDKLYVGESQRFGIYSANNSNTKYSILGAFQ</sequence>
<accession>X1GLY6</accession>
<name>X1GLY6_9ZZZZ</name>
<organism evidence="1">
    <name type="scientific">marine sediment metagenome</name>
    <dbReference type="NCBI Taxonomy" id="412755"/>
    <lineage>
        <taxon>unclassified sequences</taxon>
        <taxon>metagenomes</taxon>
        <taxon>ecological metagenomes</taxon>
    </lineage>
</organism>
<gene>
    <name evidence="1" type="ORF">S03H2_28733</name>
</gene>
<reference evidence="1" key="1">
    <citation type="journal article" date="2014" name="Front. Microbiol.">
        <title>High frequency of phylogenetically diverse reductive dehalogenase-homologous genes in deep subseafloor sedimentary metagenomes.</title>
        <authorList>
            <person name="Kawai M."/>
            <person name="Futagami T."/>
            <person name="Toyoda A."/>
            <person name="Takaki Y."/>
            <person name="Nishi S."/>
            <person name="Hori S."/>
            <person name="Arai W."/>
            <person name="Tsubouchi T."/>
            <person name="Morono Y."/>
            <person name="Uchiyama I."/>
            <person name="Ito T."/>
            <person name="Fujiyama A."/>
            <person name="Inagaki F."/>
            <person name="Takami H."/>
        </authorList>
    </citation>
    <scope>NUCLEOTIDE SEQUENCE</scope>
    <source>
        <strain evidence="1">Expedition CK06-06</strain>
    </source>
</reference>
<evidence type="ECO:0000313" key="1">
    <source>
        <dbReference type="EMBL" id="GAH58921.1"/>
    </source>
</evidence>
<comment type="caution">
    <text evidence="1">The sequence shown here is derived from an EMBL/GenBank/DDBJ whole genome shotgun (WGS) entry which is preliminary data.</text>
</comment>
<proteinExistence type="predicted"/>